<gene>
    <name evidence="5" type="ORF">LTR16_000372</name>
</gene>
<dbReference type="InterPro" id="IPR013154">
    <property type="entry name" value="ADH-like_N"/>
</dbReference>
<evidence type="ECO:0000256" key="3">
    <source>
        <dbReference type="ARBA" id="ARBA00023002"/>
    </source>
</evidence>
<comment type="similarity">
    <text evidence="1">Belongs to the zinc-containing alcohol dehydrogenase family.</text>
</comment>
<keyword evidence="3" id="KW-0560">Oxidoreductase</keyword>
<reference evidence="5 6" key="1">
    <citation type="submission" date="2023-08" db="EMBL/GenBank/DDBJ databases">
        <title>Black Yeasts Isolated from many extreme environments.</title>
        <authorList>
            <person name="Coleine C."/>
            <person name="Stajich J.E."/>
            <person name="Selbmann L."/>
        </authorList>
    </citation>
    <scope>NUCLEOTIDE SEQUENCE [LARGE SCALE GENOMIC DNA]</scope>
    <source>
        <strain evidence="5 6">CCFEE 536</strain>
    </source>
</reference>
<evidence type="ECO:0000313" key="5">
    <source>
        <dbReference type="EMBL" id="KAK5202096.1"/>
    </source>
</evidence>
<dbReference type="Gene3D" id="3.40.50.720">
    <property type="entry name" value="NAD(P)-binding Rossmann-like Domain"/>
    <property type="match status" value="1"/>
</dbReference>
<comment type="subunit">
    <text evidence="2">Monomer.</text>
</comment>
<dbReference type="PANTHER" id="PTHR45348:SF2">
    <property type="entry name" value="ZINC-TYPE ALCOHOL DEHYDROGENASE-LIKE PROTEIN C2E1P3.01"/>
    <property type="match status" value="1"/>
</dbReference>
<dbReference type="SUPFAM" id="SSF51735">
    <property type="entry name" value="NAD(P)-binding Rossmann-fold domains"/>
    <property type="match status" value="1"/>
</dbReference>
<evidence type="ECO:0000256" key="1">
    <source>
        <dbReference type="ARBA" id="ARBA00008072"/>
    </source>
</evidence>
<sequence>MEEPDANTLLRYRSWKRVSVSSIHICFTVKFEAPARVVSEVGTQLASQPPIHNAEFFGETKVVTGANVGVGKEAVKHFARLQATRVTAAFRSVTKDKAALAGIKVETNRAGVVQIWELDYLIYVSVKAFAIGVGLGEVNDTKGEVASTSIPPGQHVAATIPSKGSALIVTHRPAPGPGPNELLIEVKCIALNPIDWKQRGSGFAVASYPTIVGSDLAGTVLSIGSSVPYDAPEAPQVV</sequence>
<dbReference type="SUPFAM" id="SSF50129">
    <property type="entry name" value="GroES-like"/>
    <property type="match status" value="1"/>
</dbReference>
<evidence type="ECO:0000256" key="2">
    <source>
        <dbReference type="ARBA" id="ARBA00011245"/>
    </source>
</evidence>
<comment type="caution">
    <text evidence="5">The sequence shown here is derived from an EMBL/GenBank/DDBJ whole genome shotgun (WGS) entry which is preliminary data.</text>
</comment>
<name>A0ABR0LQZ9_9PEZI</name>
<proteinExistence type="inferred from homology"/>
<protein>
    <recommendedName>
        <fullName evidence="4">Alcohol dehydrogenase-like N-terminal domain-containing protein</fullName>
    </recommendedName>
</protein>
<dbReference type="InterPro" id="IPR011032">
    <property type="entry name" value="GroES-like_sf"/>
</dbReference>
<accession>A0ABR0LQZ9</accession>
<dbReference type="InterPro" id="IPR036291">
    <property type="entry name" value="NAD(P)-bd_dom_sf"/>
</dbReference>
<dbReference type="Proteomes" id="UP001357485">
    <property type="component" value="Unassembled WGS sequence"/>
</dbReference>
<feature type="domain" description="Alcohol dehydrogenase-like N-terminal" evidence="4">
    <location>
        <begin position="178"/>
        <end position="227"/>
    </location>
</feature>
<dbReference type="Gene3D" id="3.90.180.10">
    <property type="entry name" value="Medium-chain alcohol dehydrogenases, catalytic domain"/>
    <property type="match status" value="1"/>
</dbReference>
<dbReference type="PANTHER" id="PTHR45348">
    <property type="entry name" value="HYPOTHETICAL OXIDOREDUCTASE (EUROFUNG)"/>
    <property type="match status" value="1"/>
</dbReference>
<keyword evidence="6" id="KW-1185">Reference proteome</keyword>
<dbReference type="Pfam" id="PF08240">
    <property type="entry name" value="ADH_N"/>
    <property type="match status" value="1"/>
</dbReference>
<dbReference type="InterPro" id="IPR047122">
    <property type="entry name" value="Trans-enoyl_RdTase-like"/>
</dbReference>
<evidence type="ECO:0000259" key="4">
    <source>
        <dbReference type="Pfam" id="PF08240"/>
    </source>
</evidence>
<dbReference type="EMBL" id="JAVRRA010016420">
    <property type="protein sequence ID" value="KAK5202096.1"/>
    <property type="molecule type" value="Genomic_DNA"/>
</dbReference>
<organism evidence="5 6">
    <name type="scientific">Cryomyces antarcticus</name>
    <dbReference type="NCBI Taxonomy" id="329879"/>
    <lineage>
        <taxon>Eukaryota</taxon>
        <taxon>Fungi</taxon>
        <taxon>Dikarya</taxon>
        <taxon>Ascomycota</taxon>
        <taxon>Pezizomycotina</taxon>
        <taxon>Dothideomycetes</taxon>
        <taxon>Dothideomycetes incertae sedis</taxon>
        <taxon>Cryomyces</taxon>
    </lineage>
</organism>
<evidence type="ECO:0000313" key="6">
    <source>
        <dbReference type="Proteomes" id="UP001357485"/>
    </source>
</evidence>